<dbReference type="AlphaFoldDB" id="A0A9D1KSP7"/>
<evidence type="ECO:0000313" key="1">
    <source>
        <dbReference type="EMBL" id="HIT94377.1"/>
    </source>
</evidence>
<dbReference type="InterPro" id="IPR010026">
    <property type="entry name" value="Phage_holin_LL-H"/>
</dbReference>
<protein>
    <submittedName>
        <fullName evidence="1">Uncharacterized protein</fullName>
    </submittedName>
</protein>
<organism evidence="1 2">
    <name type="scientific">Candidatus Faecivivens stercoripullorum</name>
    <dbReference type="NCBI Taxonomy" id="2840805"/>
    <lineage>
        <taxon>Bacteria</taxon>
        <taxon>Bacillati</taxon>
        <taxon>Bacillota</taxon>
        <taxon>Clostridia</taxon>
        <taxon>Eubacteriales</taxon>
        <taxon>Oscillospiraceae</taxon>
        <taxon>Oscillospiraceae incertae sedis</taxon>
        <taxon>Candidatus Faecivivens</taxon>
    </lineage>
</organism>
<proteinExistence type="predicted"/>
<accession>A0A9D1KSP7</accession>
<evidence type="ECO:0000313" key="2">
    <source>
        <dbReference type="Proteomes" id="UP000824160"/>
    </source>
</evidence>
<dbReference type="Pfam" id="PF09682">
    <property type="entry name" value="Phage_holin_6_1"/>
    <property type="match status" value="1"/>
</dbReference>
<comment type="caution">
    <text evidence="1">The sequence shown here is derived from an EMBL/GenBank/DDBJ whole genome shotgun (WGS) entry which is preliminary data.</text>
</comment>
<dbReference type="Proteomes" id="UP000824160">
    <property type="component" value="Unassembled WGS sequence"/>
</dbReference>
<reference evidence="1" key="2">
    <citation type="journal article" date="2021" name="PeerJ">
        <title>Extensive microbial diversity within the chicken gut microbiome revealed by metagenomics and culture.</title>
        <authorList>
            <person name="Gilroy R."/>
            <person name="Ravi A."/>
            <person name="Getino M."/>
            <person name="Pursley I."/>
            <person name="Horton D.L."/>
            <person name="Alikhan N.F."/>
            <person name="Baker D."/>
            <person name="Gharbi K."/>
            <person name="Hall N."/>
            <person name="Watson M."/>
            <person name="Adriaenssens E.M."/>
            <person name="Foster-Nyarko E."/>
            <person name="Jarju S."/>
            <person name="Secka A."/>
            <person name="Antonio M."/>
            <person name="Oren A."/>
            <person name="Chaudhuri R.R."/>
            <person name="La Ragione R."/>
            <person name="Hildebrand F."/>
            <person name="Pallen M.J."/>
        </authorList>
    </citation>
    <scope>NUCLEOTIDE SEQUENCE</scope>
    <source>
        <strain evidence="1">ChiBcec7-5410</strain>
    </source>
</reference>
<sequence length="92" mass="10215">MEMVWNLVMAAAVVVLTRYLVPWLKAQLDARNEASLIEKIEQYVIAAEQLIQGAQRGAERLSYVEGLLEADGVSVTARIRALIESAVTRLCQ</sequence>
<reference evidence="1" key="1">
    <citation type="submission" date="2020-10" db="EMBL/GenBank/DDBJ databases">
        <authorList>
            <person name="Gilroy R."/>
        </authorList>
    </citation>
    <scope>NUCLEOTIDE SEQUENCE</scope>
    <source>
        <strain evidence="1">ChiBcec7-5410</strain>
    </source>
</reference>
<gene>
    <name evidence="1" type="ORF">IAC43_04275</name>
</gene>
<name>A0A9D1KSP7_9FIRM</name>
<dbReference type="EMBL" id="DVLW01000114">
    <property type="protein sequence ID" value="HIT94377.1"/>
    <property type="molecule type" value="Genomic_DNA"/>
</dbReference>